<gene>
    <name evidence="1" type="ORF">M9Y10_043288</name>
</gene>
<keyword evidence="2" id="KW-1185">Reference proteome</keyword>
<sequence length="545" mass="61860">MNIQHSSEEVILIPVPGVWISPQLIHPPPNANKENSLITFERLKPKKYNSESNDFCIVPVMPAVPPYIDAKFLNDSQNHIEISAPLKGRKSPYSDKSSRGYRSGRRSSVFLCRKVPSGQQISTSDWVVAANHLDGSKYVVDFEHGNILIRAKGCGMWIQSDDLPFPAITIQSAKSKYAEEGQTIFEIRGVCFENTSVTEMLSTQQIEDNLRKVGLACGNHSLGFWIYRNLKEDNSPLITKTVSIFETLGDRRLESHLLVGLERLLAKKYDQSFAQRVIDCVLPLYKGMEDKFPSDDYKTYSKTDKIFTVPLHKKVIDGSFFNFDDIDIAGFDEKSLREKGLIPTYEIYEKIKDLDQDFVNLVKLFGHLGFESGKCISVVHRTGYLWGSYVDHQDNEFHCNAHADNLVVLSKEQCLSNKEMPQILAPLDFDMSFKKEQAINFYEQPPEPDPTYVTFNICPEFSNLLTDIGGYFATVEGASTAIEIRPAPPGLLSKVLWLLRDVSCYEYYVGYQKVNQRRCKGNDVSIDDMYKLIEEGLNESINENS</sequence>
<evidence type="ECO:0000313" key="2">
    <source>
        <dbReference type="Proteomes" id="UP001470230"/>
    </source>
</evidence>
<evidence type="ECO:0000313" key="1">
    <source>
        <dbReference type="EMBL" id="KAK8884182.1"/>
    </source>
</evidence>
<comment type="caution">
    <text evidence="1">The sequence shown here is derived from an EMBL/GenBank/DDBJ whole genome shotgun (WGS) entry which is preliminary data.</text>
</comment>
<dbReference type="Proteomes" id="UP001470230">
    <property type="component" value="Unassembled WGS sequence"/>
</dbReference>
<organism evidence="1 2">
    <name type="scientific">Tritrichomonas musculus</name>
    <dbReference type="NCBI Taxonomy" id="1915356"/>
    <lineage>
        <taxon>Eukaryota</taxon>
        <taxon>Metamonada</taxon>
        <taxon>Parabasalia</taxon>
        <taxon>Tritrichomonadida</taxon>
        <taxon>Tritrichomonadidae</taxon>
        <taxon>Tritrichomonas</taxon>
    </lineage>
</organism>
<protein>
    <submittedName>
        <fullName evidence="1">Uncharacterized protein</fullName>
    </submittedName>
</protein>
<proteinExistence type="predicted"/>
<reference evidence="1 2" key="1">
    <citation type="submission" date="2024-04" db="EMBL/GenBank/DDBJ databases">
        <title>Tritrichomonas musculus Genome.</title>
        <authorList>
            <person name="Alves-Ferreira E."/>
            <person name="Grigg M."/>
            <person name="Lorenzi H."/>
            <person name="Galac M."/>
        </authorList>
    </citation>
    <scope>NUCLEOTIDE SEQUENCE [LARGE SCALE GENOMIC DNA]</scope>
    <source>
        <strain evidence="1 2">EAF2021</strain>
    </source>
</reference>
<accession>A0ABR2JZA7</accession>
<dbReference type="EMBL" id="JAPFFF010000008">
    <property type="protein sequence ID" value="KAK8884182.1"/>
    <property type="molecule type" value="Genomic_DNA"/>
</dbReference>
<name>A0ABR2JZA7_9EUKA</name>